<protein>
    <submittedName>
        <fullName evidence="2">Exophilin 5</fullName>
    </submittedName>
</protein>
<dbReference type="EMBL" id="JABVXQ010000006">
    <property type="protein sequence ID" value="KAF6103246.1"/>
    <property type="molecule type" value="Genomic_DNA"/>
</dbReference>
<sequence>MKSYRGQRRTGSVWLNPGMNSRDFLTSSVVDPLKPYPGDCGREFRASLSDQMWHQLGFRKLLYFKLQKTKRDIRWLQGVTGEWFEEIQRKKFCNETDVSQMLKQPLTYRLKKGMAENDPMELQTSQSKTTPTQRNPTPVPSRLSFRSSFASLFSFGKPRKETLKPHWLGPKG</sequence>
<evidence type="ECO:0000256" key="1">
    <source>
        <dbReference type="SAM" id="MobiDB-lite"/>
    </source>
</evidence>
<feature type="compositionally biased region" description="Polar residues" evidence="1">
    <location>
        <begin position="122"/>
        <end position="136"/>
    </location>
</feature>
<evidence type="ECO:0000313" key="2">
    <source>
        <dbReference type="EMBL" id="KAF6103246.1"/>
    </source>
</evidence>
<dbReference type="GO" id="GO:0005768">
    <property type="term" value="C:endosome"/>
    <property type="evidence" value="ECO:0007669"/>
    <property type="project" value="TreeGrafter"/>
</dbReference>
<organism evidence="2 3">
    <name type="scientific">Phyllostomus discolor</name>
    <name type="common">pale spear-nosed bat</name>
    <dbReference type="NCBI Taxonomy" id="89673"/>
    <lineage>
        <taxon>Eukaryota</taxon>
        <taxon>Metazoa</taxon>
        <taxon>Chordata</taxon>
        <taxon>Craniata</taxon>
        <taxon>Vertebrata</taxon>
        <taxon>Euteleostomi</taxon>
        <taxon>Mammalia</taxon>
        <taxon>Eutheria</taxon>
        <taxon>Laurasiatheria</taxon>
        <taxon>Chiroptera</taxon>
        <taxon>Yangochiroptera</taxon>
        <taxon>Phyllostomidae</taxon>
        <taxon>Phyllostominae</taxon>
        <taxon>Phyllostomus</taxon>
    </lineage>
</organism>
<dbReference type="PANTHER" id="PTHR21469:SF4">
    <property type="entry name" value="EXOPHILIN-5"/>
    <property type="match status" value="1"/>
</dbReference>
<dbReference type="GO" id="GO:0071985">
    <property type="term" value="P:multivesicular body sorting pathway"/>
    <property type="evidence" value="ECO:0007669"/>
    <property type="project" value="TreeGrafter"/>
</dbReference>
<proteinExistence type="predicted"/>
<dbReference type="Proteomes" id="UP000664940">
    <property type="component" value="Unassembled WGS sequence"/>
</dbReference>
<name>A0A834A5F0_9CHIR</name>
<dbReference type="InterPro" id="IPR039916">
    <property type="entry name" value="EXPH5"/>
</dbReference>
<reference evidence="2 3" key="1">
    <citation type="journal article" date="2020" name="Nature">
        <title>Six reference-quality genomes reveal evolution of bat adaptations.</title>
        <authorList>
            <person name="Jebb D."/>
            <person name="Huang Z."/>
            <person name="Pippel M."/>
            <person name="Hughes G.M."/>
            <person name="Lavrichenko K."/>
            <person name="Devanna P."/>
            <person name="Winkler S."/>
            <person name="Jermiin L.S."/>
            <person name="Skirmuntt E.C."/>
            <person name="Katzourakis A."/>
            <person name="Burkitt-Gray L."/>
            <person name="Ray D.A."/>
            <person name="Sullivan K.A.M."/>
            <person name="Roscito J.G."/>
            <person name="Kirilenko B.M."/>
            <person name="Davalos L.M."/>
            <person name="Corthals A.P."/>
            <person name="Power M.L."/>
            <person name="Jones G."/>
            <person name="Ransome R.D."/>
            <person name="Dechmann D.K.N."/>
            <person name="Locatelli A.G."/>
            <person name="Puechmaille S.J."/>
            <person name="Fedrigo O."/>
            <person name="Jarvis E.D."/>
            <person name="Hiller M."/>
            <person name="Vernes S.C."/>
            <person name="Myers E.W."/>
            <person name="Teeling E.C."/>
        </authorList>
    </citation>
    <scope>NUCLEOTIDE SEQUENCE [LARGE SCALE GENOMIC DNA]</scope>
    <source>
        <strain evidence="2">Bat1K_MPI-CBG_1</strain>
    </source>
</reference>
<accession>A0A834A5F0</accession>
<dbReference type="GO" id="GO:0045921">
    <property type="term" value="P:positive regulation of exocytosis"/>
    <property type="evidence" value="ECO:0007669"/>
    <property type="project" value="TreeGrafter"/>
</dbReference>
<dbReference type="Gene3D" id="6.10.250.3000">
    <property type="match status" value="1"/>
</dbReference>
<dbReference type="PANTHER" id="PTHR21469">
    <property type="entry name" value="EXOPHILIN-5"/>
    <property type="match status" value="1"/>
</dbReference>
<comment type="caution">
    <text evidence="2">The sequence shown here is derived from an EMBL/GenBank/DDBJ whole genome shotgun (WGS) entry which is preliminary data.</text>
</comment>
<gene>
    <name evidence="2" type="ORF">HJG60_004675</name>
</gene>
<dbReference type="AlphaFoldDB" id="A0A834A5F0"/>
<evidence type="ECO:0000313" key="3">
    <source>
        <dbReference type="Proteomes" id="UP000664940"/>
    </source>
</evidence>
<feature type="region of interest" description="Disordered" evidence="1">
    <location>
        <begin position="118"/>
        <end position="143"/>
    </location>
</feature>
<dbReference type="GO" id="GO:0050714">
    <property type="term" value="P:positive regulation of protein secretion"/>
    <property type="evidence" value="ECO:0007669"/>
    <property type="project" value="TreeGrafter"/>
</dbReference>